<gene>
    <name evidence="2" type="ORF">A2846_01965</name>
</gene>
<dbReference type="PANTHER" id="PTHR33383">
    <property type="entry name" value="MEMBRANE PROTEIN INSERTION EFFICIENCY FACTOR-RELATED"/>
    <property type="match status" value="1"/>
</dbReference>
<evidence type="ECO:0000256" key="1">
    <source>
        <dbReference type="HAMAP-Rule" id="MF_00386"/>
    </source>
</evidence>
<dbReference type="GO" id="GO:0005886">
    <property type="term" value="C:plasma membrane"/>
    <property type="evidence" value="ECO:0007669"/>
    <property type="project" value="UniProtKB-SubCell"/>
</dbReference>
<dbReference type="Proteomes" id="UP000176339">
    <property type="component" value="Unassembled WGS sequence"/>
</dbReference>
<comment type="subcellular location">
    <subcellularLocation>
        <location evidence="1">Cell membrane</location>
        <topology evidence="1">Peripheral membrane protein</topology>
        <orientation evidence="1">Cytoplasmic side</orientation>
    </subcellularLocation>
</comment>
<keyword evidence="1" id="KW-0472">Membrane</keyword>
<dbReference type="SMART" id="SM01234">
    <property type="entry name" value="Haemolytic"/>
    <property type="match status" value="1"/>
</dbReference>
<accession>A0A1F5P3B6</accession>
<comment type="similarity">
    <text evidence="1">Belongs to the UPF0161 family.</text>
</comment>
<dbReference type="InterPro" id="IPR002696">
    <property type="entry name" value="Membr_insert_effic_factor_YidD"/>
</dbReference>
<name>A0A1F5P3B6_9BACT</name>
<dbReference type="HAMAP" id="MF_00386">
    <property type="entry name" value="UPF0161_YidD"/>
    <property type="match status" value="1"/>
</dbReference>
<keyword evidence="1" id="KW-1003">Cell membrane</keyword>
<dbReference type="EMBL" id="MFEN01000015">
    <property type="protein sequence ID" value="OGE84371.1"/>
    <property type="molecule type" value="Genomic_DNA"/>
</dbReference>
<dbReference type="Pfam" id="PF01809">
    <property type="entry name" value="YidD"/>
    <property type="match status" value="1"/>
</dbReference>
<evidence type="ECO:0000313" key="3">
    <source>
        <dbReference type="Proteomes" id="UP000176339"/>
    </source>
</evidence>
<evidence type="ECO:0000313" key="2">
    <source>
        <dbReference type="EMBL" id="OGE84371.1"/>
    </source>
</evidence>
<reference evidence="2 3" key="1">
    <citation type="journal article" date="2016" name="Nat. Commun.">
        <title>Thousands of microbial genomes shed light on interconnected biogeochemical processes in an aquifer system.</title>
        <authorList>
            <person name="Anantharaman K."/>
            <person name="Brown C.T."/>
            <person name="Hug L.A."/>
            <person name="Sharon I."/>
            <person name="Castelle C.J."/>
            <person name="Probst A.J."/>
            <person name="Thomas B.C."/>
            <person name="Singh A."/>
            <person name="Wilkins M.J."/>
            <person name="Karaoz U."/>
            <person name="Brodie E.L."/>
            <person name="Williams K.H."/>
            <person name="Hubbard S.S."/>
            <person name="Banfield J.F."/>
        </authorList>
    </citation>
    <scope>NUCLEOTIDE SEQUENCE [LARGE SCALE GENOMIC DNA]</scope>
</reference>
<protein>
    <recommendedName>
        <fullName evidence="1">Putative membrane protein insertion efficiency factor</fullName>
    </recommendedName>
</protein>
<sequence>MISIVISLINLYQRFLSPDHSAWGKARHPYGYCRFYPTCSEYAKQAVLSHGLWLGGTMAIWRVLRCNPFANPGFDPVRKNSN</sequence>
<dbReference type="PANTHER" id="PTHR33383:SF1">
    <property type="entry name" value="MEMBRANE PROTEIN INSERTION EFFICIENCY FACTOR-RELATED"/>
    <property type="match status" value="1"/>
</dbReference>
<dbReference type="NCBIfam" id="TIGR00278">
    <property type="entry name" value="membrane protein insertion efficiency factor YidD"/>
    <property type="match status" value="1"/>
</dbReference>
<organism evidence="2 3">
    <name type="scientific">Candidatus Doudnabacteria bacterium RIFCSPHIGHO2_01_FULL_49_9</name>
    <dbReference type="NCBI Taxonomy" id="1817827"/>
    <lineage>
        <taxon>Bacteria</taxon>
        <taxon>Candidatus Doudnaibacteriota</taxon>
    </lineage>
</organism>
<comment type="function">
    <text evidence="1">Could be involved in insertion of integral membrane proteins into the membrane.</text>
</comment>
<comment type="caution">
    <text evidence="2">The sequence shown here is derived from an EMBL/GenBank/DDBJ whole genome shotgun (WGS) entry which is preliminary data.</text>
</comment>
<proteinExistence type="inferred from homology"/>
<dbReference type="AlphaFoldDB" id="A0A1F5P3B6"/>